<dbReference type="GeneID" id="43583947"/>
<feature type="region of interest" description="Disordered" evidence="1">
    <location>
        <begin position="506"/>
        <end position="527"/>
    </location>
</feature>
<dbReference type="Proteomes" id="UP000398389">
    <property type="component" value="Unassembled WGS sequence"/>
</dbReference>
<dbReference type="AlphaFoldDB" id="A0A5E8C0W8"/>
<feature type="transmembrane region" description="Helical" evidence="2">
    <location>
        <begin position="340"/>
        <end position="361"/>
    </location>
</feature>
<evidence type="ECO:0000313" key="4">
    <source>
        <dbReference type="Proteomes" id="UP000398389"/>
    </source>
</evidence>
<reference evidence="3 4" key="1">
    <citation type="submission" date="2019-09" db="EMBL/GenBank/DDBJ databases">
        <authorList>
            <person name="Brejova B."/>
        </authorList>
    </citation>
    <scope>NUCLEOTIDE SEQUENCE [LARGE SCALE GENOMIC DNA]</scope>
</reference>
<protein>
    <submittedName>
        <fullName evidence="3">Uncharacterized protein</fullName>
    </submittedName>
</protein>
<keyword evidence="2" id="KW-1133">Transmembrane helix</keyword>
<evidence type="ECO:0000313" key="3">
    <source>
        <dbReference type="EMBL" id="VVT56525.1"/>
    </source>
</evidence>
<organism evidence="3 4">
    <name type="scientific">Magnusiomyces paraingens</name>
    <dbReference type="NCBI Taxonomy" id="2606893"/>
    <lineage>
        <taxon>Eukaryota</taxon>
        <taxon>Fungi</taxon>
        <taxon>Dikarya</taxon>
        <taxon>Ascomycota</taxon>
        <taxon>Saccharomycotina</taxon>
        <taxon>Dipodascomycetes</taxon>
        <taxon>Dipodascales</taxon>
        <taxon>Dipodascaceae</taxon>
        <taxon>Magnusiomyces</taxon>
    </lineage>
</organism>
<feature type="transmembrane region" description="Helical" evidence="2">
    <location>
        <begin position="271"/>
        <end position="295"/>
    </location>
</feature>
<feature type="transmembrane region" description="Helical" evidence="2">
    <location>
        <begin position="301"/>
        <end position="320"/>
    </location>
</feature>
<keyword evidence="4" id="KW-1185">Reference proteome</keyword>
<sequence>MGLFQKLSDPPFNATTLAKRLRASPLWALRQNADPRDIEPLLLDAIRACKALHRRTHNSHDQATTIHTTASKSHVTHDLRKAIGRSLKDVPTEPLNLLRAVLDRNVSVLTPKCVHAYLVTTPSPPTDHILALLRQYKSNAWVPPLIPLSKPLSQALVPPALRSSGTLIPQDQEIDADFVSLCWTAVRLAVYREQYDAAFAFVDIATRTGLVPDSSEAQTASVIYTHADGTVDTIPQREPSGLKKSKNSQMLDVQVNPKEQQRALRIQNLNLVSTQVCAASTTLFFSALAVTHYLATPLAPALTICAGLFPSFMYLTVPAFSGQRVKWTRMAFWQQVAPAVFMRTSFITGVINFCTSLVAAVRSPRTLVTNASAAGLDNSLARKLLELRMTDYIAVAYDELVDVTVDNFHVYGEKLSQPNVLTPETLYTHSYNYYHNDNNPTTTEEIASKTNQSSFESTKGPAVNHNAAKTVLQEQLARRRLRIKTSPSEQTFMDYWTFAGQGYEWVEPDQDPSGPAQARLRYDKKKV</sequence>
<dbReference type="OrthoDB" id="4096984at2759"/>
<proteinExistence type="predicted"/>
<keyword evidence="2" id="KW-0812">Transmembrane</keyword>
<dbReference type="RefSeq" id="XP_031855738.1">
    <property type="nucleotide sequence ID" value="XM_031999847.1"/>
</dbReference>
<evidence type="ECO:0000256" key="1">
    <source>
        <dbReference type="SAM" id="MobiDB-lite"/>
    </source>
</evidence>
<accession>A0A5E8C0W8</accession>
<dbReference type="EMBL" id="CABVLU010000004">
    <property type="protein sequence ID" value="VVT56525.1"/>
    <property type="molecule type" value="Genomic_DNA"/>
</dbReference>
<name>A0A5E8C0W8_9ASCO</name>
<evidence type="ECO:0000256" key="2">
    <source>
        <dbReference type="SAM" id="Phobius"/>
    </source>
</evidence>
<gene>
    <name evidence="3" type="ORF">SAPINGB_P005132</name>
</gene>
<keyword evidence="2" id="KW-0472">Membrane</keyword>